<evidence type="ECO:0000313" key="1">
    <source>
        <dbReference type="EMBL" id="SUQ63054.1"/>
    </source>
</evidence>
<dbReference type="EMBL" id="UIDD01000007">
    <property type="protein sequence ID" value="SUQ63054.1"/>
    <property type="molecule type" value="Genomic_DNA"/>
</dbReference>
<dbReference type="Proteomes" id="UP000255177">
    <property type="component" value="Unassembled WGS sequence"/>
</dbReference>
<evidence type="ECO:0000313" key="2">
    <source>
        <dbReference type="Proteomes" id="UP000255177"/>
    </source>
</evidence>
<reference evidence="2" key="1">
    <citation type="submission" date="2018-07" db="EMBL/GenBank/DDBJ databases">
        <authorList>
            <person name="Blom J."/>
        </authorList>
    </citation>
    <scope>NUCLEOTIDE SEQUENCE [LARGE SCALE GENOMIC DNA]</scope>
    <source>
        <strain evidence="2">CCOS 864</strain>
    </source>
</reference>
<protein>
    <submittedName>
        <fullName evidence="1">Uncharacterized protein</fullName>
    </submittedName>
</protein>
<name>A0A380SZP5_9PSED</name>
<dbReference type="AlphaFoldDB" id="A0A380SZP5"/>
<gene>
    <name evidence="1" type="ORF">CCOS864_02504</name>
</gene>
<proteinExistence type="predicted"/>
<keyword evidence="2" id="KW-1185">Reference proteome</keyword>
<accession>A0A380SZP5</accession>
<organism evidence="1 2">
    <name type="scientific">Pseudomonas wadenswilerensis</name>
    <dbReference type="NCBI Taxonomy" id="1785161"/>
    <lineage>
        <taxon>Bacteria</taxon>
        <taxon>Pseudomonadati</taxon>
        <taxon>Pseudomonadota</taxon>
        <taxon>Gammaproteobacteria</taxon>
        <taxon>Pseudomonadales</taxon>
        <taxon>Pseudomonadaceae</taxon>
        <taxon>Pseudomonas</taxon>
    </lineage>
</organism>
<sequence length="828" mass="90909">MSEDPISRKFGAGTSVIYGLLMSGDTKGIVEHLSPRADKIVLNDDQAHLLHQMVSDLHLESVSRRHNALRVLANLMGDLPQRTVRLVLGPLCTELAASSDLRSMIGVSKIASVLKSANRDDQRQVAAALVADVCTVDKQFGLSLENMQTPSLDDAKSMAAGAVEIILPVREEHGLSATQDRTFVKWLQERNITVAGVSYSFPFSTLESWIVSHETMLMKTLGVDYVTLLGIEVEAGRGKDIDMKRAASRVTAQFEEMAQAGEESRAELWQIIGGYLTLPEVELSACAFAVIEQHQKLMSSEALLICMSIVIDLLIKHPEPEIDFDRGFKWLMQCASSRFDELDDEVKARLAALAQNLAGEHYADYAVPLYEGVIRRDGSLLATVSESWAESLAQKLPLKCCEAMFRCYDRLPVAVKAAIANFLETGSTGAPLSPRFSQIYQQVAMLIPERYWKEPELQAHLNAVLSRLPTFLNRGDEDLKAILPSLSQIYLFGDPATVGACLRDTFKTANSYPALLNLLHQFFATTWPTAENAPGYTPLSIFNDAISTMTSYPAEAKSGVLRSLQSMIDDGIVDSAQQSVLTSLACAVWQTHAAEAETFLVNCKATFTGAQVAALPDTIQWSSDEEIARLEKVWGNLATKLTAVEQVGATYLILGKGQLRRSNLPDQCLTLWTRSLGKQAFQIVKQALLAGAVADDGRRRLWRQITSLAERPNDLELLEVAVLLLELADAPETGSAVITDLKQIAERFSDQAQRYDIAKVLLLHLPRCASMAVKAHLAVLAYQLGSSAVLKTVDAASLGESDLKVIADKFGKSRELTSLRKRFEKLNV</sequence>